<keyword evidence="1" id="KW-0645">Protease</keyword>
<evidence type="ECO:0000313" key="2">
    <source>
        <dbReference type="Proteomes" id="UP001431209"/>
    </source>
</evidence>
<protein>
    <submittedName>
        <fullName evidence="1">Serine protease SplB</fullName>
    </submittedName>
</protein>
<sequence length="262" mass="30263">MDLLGAYDSDEEERPKKIRRIVKSKKDAKYIKLDSGVLFRMPDRPPSLSLDATSEQEENFDFWRCFLYIKINLSLEQINILKELIREENVLKKFDNFDICEEFHISCCPNILIKFTEIKPLLTCLFNSHKKQKESYSTKKIKFESLSLYSSGDRSTFYLALDCNKNNDYLAEAVRECVVGVISDQGIQFANDCKLTNNNFILHSSFAISNRCPAGATEKSNLLISSLSDLGNKGKNVLNWNIKVDGLYFKIDNHKVYKFDFL</sequence>
<keyword evidence="1" id="KW-0378">Hydrolase</keyword>
<dbReference type="Pfam" id="PF09749">
    <property type="entry name" value="HVSL"/>
    <property type="match status" value="1"/>
</dbReference>
<dbReference type="InterPro" id="IPR027521">
    <property type="entry name" value="Usb1"/>
</dbReference>
<dbReference type="GO" id="GO:0034477">
    <property type="term" value="P:U6 snRNA 3'-end processing"/>
    <property type="evidence" value="ECO:0007669"/>
    <property type="project" value="InterPro"/>
</dbReference>
<dbReference type="Gene3D" id="3.90.1140.10">
    <property type="entry name" value="Cyclic phosphodiesterase"/>
    <property type="match status" value="1"/>
</dbReference>
<gene>
    <name evidence="1" type="ORF">AKO1_009693</name>
</gene>
<dbReference type="GO" id="GO:0006508">
    <property type="term" value="P:proteolysis"/>
    <property type="evidence" value="ECO:0007669"/>
    <property type="project" value="UniProtKB-KW"/>
</dbReference>
<proteinExistence type="predicted"/>
<keyword evidence="2" id="KW-1185">Reference proteome</keyword>
<dbReference type="AlphaFoldDB" id="A0AAW2ZML8"/>
<comment type="caution">
    <text evidence="1">The sequence shown here is derived from an EMBL/GenBank/DDBJ whole genome shotgun (WGS) entry which is preliminary data.</text>
</comment>
<accession>A0AAW2ZML8</accession>
<dbReference type="GO" id="GO:0008233">
    <property type="term" value="F:peptidase activity"/>
    <property type="evidence" value="ECO:0007669"/>
    <property type="project" value="UniProtKB-KW"/>
</dbReference>
<reference evidence="1 2" key="1">
    <citation type="submission" date="2024-03" db="EMBL/GenBank/DDBJ databases">
        <title>The Acrasis kona genome and developmental transcriptomes reveal deep origins of eukaryotic multicellular pathways.</title>
        <authorList>
            <person name="Sheikh S."/>
            <person name="Fu C.-J."/>
            <person name="Brown M.W."/>
            <person name="Baldauf S.L."/>
        </authorList>
    </citation>
    <scope>NUCLEOTIDE SEQUENCE [LARGE SCALE GENOMIC DNA]</scope>
    <source>
        <strain evidence="1 2">ATCC MYA-3509</strain>
    </source>
</reference>
<dbReference type="EMBL" id="JAOPGA020001709">
    <property type="protein sequence ID" value="KAL0490715.1"/>
    <property type="molecule type" value="Genomic_DNA"/>
</dbReference>
<organism evidence="1 2">
    <name type="scientific">Acrasis kona</name>
    <dbReference type="NCBI Taxonomy" id="1008807"/>
    <lineage>
        <taxon>Eukaryota</taxon>
        <taxon>Discoba</taxon>
        <taxon>Heterolobosea</taxon>
        <taxon>Tetramitia</taxon>
        <taxon>Eutetramitia</taxon>
        <taxon>Acrasidae</taxon>
        <taxon>Acrasis</taxon>
    </lineage>
</organism>
<dbReference type="Proteomes" id="UP001431209">
    <property type="component" value="Unassembled WGS sequence"/>
</dbReference>
<name>A0AAW2ZML8_9EUKA</name>
<evidence type="ECO:0000313" key="1">
    <source>
        <dbReference type="EMBL" id="KAL0490715.1"/>
    </source>
</evidence>
<dbReference type="GO" id="GO:0004518">
    <property type="term" value="F:nuclease activity"/>
    <property type="evidence" value="ECO:0007669"/>
    <property type="project" value="InterPro"/>
</dbReference>